<comment type="similarity">
    <text evidence="12 14">Belongs to the DnaJ family.</text>
</comment>
<feature type="binding site" evidence="14">
    <location>
        <position position="157"/>
    </location>
    <ligand>
        <name>Zn(2+)</name>
        <dbReference type="ChEBI" id="CHEBI:29105"/>
        <label>1</label>
    </ligand>
</feature>
<dbReference type="Gene3D" id="2.10.230.10">
    <property type="entry name" value="Heat shock protein DnaJ, cysteine-rich domain"/>
    <property type="match status" value="1"/>
</dbReference>
<evidence type="ECO:0000256" key="10">
    <source>
        <dbReference type="ARBA" id="ARBA00023186"/>
    </source>
</evidence>
<feature type="zinc finger region" description="CR-type" evidence="15">
    <location>
        <begin position="144"/>
        <end position="226"/>
    </location>
</feature>
<dbReference type="Gene3D" id="2.60.260.20">
    <property type="entry name" value="Urease metallochaperone UreE, N-terminal domain"/>
    <property type="match status" value="2"/>
</dbReference>
<dbReference type="GO" id="GO:0008270">
    <property type="term" value="F:zinc ion binding"/>
    <property type="evidence" value="ECO:0007669"/>
    <property type="project" value="UniProtKB-UniRule"/>
</dbReference>
<dbReference type="PROSITE" id="PS51188">
    <property type="entry name" value="ZF_CR"/>
    <property type="match status" value="1"/>
</dbReference>
<dbReference type="GO" id="GO:0006260">
    <property type="term" value="P:DNA replication"/>
    <property type="evidence" value="ECO:0007669"/>
    <property type="project" value="UniProtKB-KW"/>
</dbReference>
<dbReference type="InterPro" id="IPR018253">
    <property type="entry name" value="DnaJ_domain_CS"/>
</dbReference>
<comment type="caution">
    <text evidence="18">The sequence shown here is derived from an EMBL/GenBank/DDBJ whole genome shotgun (WGS) entry which is preliminary data.</text>
</comment>
<evidence type="ECO:0000256" key="9">
    <source>
        <dbReference type="ARBA" id="ARBA00023016"/>
    </source>
</evidence>
<evidence type="ECO:0000256" key="6">
    <source>
        <dbReference type="ARBA" id="ARBA00022737"/>
    </source>
</evidence>
<evidence type="ECO:0000256" key="14">
    <source>
        <dbReference type="HAMAP-Rule" id="MF_01152"/>
    </source>
</evidence>
<dbReference type="GO" id="GO:0009408">
    <property type="term" value="P:response to heat"/>
    <property type="evidence" value="ECO:0007669"/>
    <property type="project" value="InterPro"/>
</dbReference>
<dbReference type="InterPro" id="IPR002939">
    <property type="entry name" value="DnaJ_C"/>
</dbReference>
<keyword evidence="4 14" id="KW-0235">DNA replication</keyword>
<dbReference type="PROSITE" id="PS00636">
    <property type="entry name" value="DNAJ_1"/>
    <property type="match status" value="1"/>
</dbReference>
<evidence type="ECO:0000256" key="8">
    <source>
        <dbReference type="ARBA" id="ARBA00022833"/>
    </source>
</evidence>
<organism evidence="18 19">
    <name type="scientific">Peptoanaerobacter stomatis</name>
    <dbReference type="NCBI Taxonomy" id="796937"/>
    <lineage>
        <taxon>Bacteria</taxon>
        <taxon>Bacillati</taxon>
        <taxon>Bacillota</taxon>
        <taxon>Clostridia</taxon>
        <taxon>Peptostreptococcales</taxon>
        <taxon>Filifactoraceae</taxon>
        <taxon>Peptoanaerobacter</taxon>
    </lineage>
</organism>
<reference evidence="18 19" key="1">
    <citation type="submission" date="2011-08" db="EMBL/GenBank/DDBJ databases">
        <title>The Genome Sequence of Eubacteriaceae bacterium ACC19a.</title>
        <authorList>
            <consortium name="The Broad Institute Genome Sequencing Platform"/>
            <person name="Earl A."/>
            <person name="Ward D."/>
            <person name="Feldgarden M."/>
            <person name="Gevers D."/>
            <person name="Sizova M."/>
            <person name="Hazen A."/>
            <person name="Epstein S."/>
            <person name="Young S.K."/>
            <person name="Zeng Q."/>
            <person name="Gargeya S."/>
            <person name="Fitzgerald M."/>
            <person name="Haas B."/>
            <person name="Abouelleil A."/>
            <person name="Alvarado L."/>
            <person name="Arachchi H.M."/>
            <person name="Berlin A."/>
            <person name="Brown A."/>
            <person name="Chapman S.B."/>
            <person name="Chen Z."/>
            <person name="Dunbar C."/>
            <person name="Freedman E."/>
            <person name="Gearin G."/>
            <person name="Gellesch M."/>
            <person name="Goldberg J."/>
            <person name="Griggs A."/>
            <person name="Gujja S."/>
            <person name="Heiman D."/>
            <person name="Howarth C."/>
            <person name="Larson L."/>
            <person name="Lui A."/>
            <person name="MacDonald P.J.P."/>
            <person name="Montmayeur A."/>
            <person name="Murphy C."/>
            <person name="Neiman D."/>
            <person name="Pearson M."/>
            <person name="Priest M."/>
            <person name="Roberts A."/>
            <person name="Saif S."/>
            <person name="Shea T."/>
            <person name="Shenoy N."/>
            <person name="Sisk P."/>
            <person name="Stolte C."/>
            <person name="Sykes S."/>
            <person name="Wortman J."/>
            <person name="Nusbaum C."/>
            <person name="Birren B."/>
        </authorList>
    </citation>
    <scope>NUCLEOTIDE SEQUENCE [LARGE SCALE GENOMIC DNA]</scope>
    <source>
        <strain evidence="18 19">ACC19a</strain>
    </source>
</reference>
<dbReference type="InterPro" id="IPR001305">
    <property type="entry name" value="HSP_DnaJ_Cys-rich_dom"/>
</dbReference>
<feature type="binding site" evidence="14">
    <location>
        <position position="177"/>
    </location>
    <ligand>
        <name>Zn(2+)</name>
        <dbReference type="ChEBI" id="CHEBI:29105"/>
        <label>2</label>
    </ligand>
</feature>
<dbReference type="SUPFAM" id="SSF57938">
    <property type="entry name" value="DnaJ/Hsp40 cysteine-rich domain"/>
    <property type="match status" value="1"/>
</dbReference>
<dbReference type="Pfam" id="PF01556">
    <property type="entry name" value="DnaJ_C"/>
    <property type="match status" value="1"/>
</dbReference>
<dbReference type="GO" id="GO:0051082">
    <property type="term" value="F:unfolded protein binding"/>
    <property type="evidence" value="ECO:0007669"/>
    <property type="project" value="UniProtKB-UniRule"/>
</dbReference>
<feature type="domain" description="CR-type" evidence="17">
    <location>
        <begin position="144"/>
        <end position="226"/>
    </location>
</feature>
<dbReference type="GO" id="GO:0031072">
    <property type="term" value="F:heat shock protein binding"/>
    <property type="evidence" value="ECO:0007669"/>
    <property type="project" value="InterPro"/>
</dbReference>
<protein>
    <recommendedName>
        <fullName evidence="13 14">Chaperone protein DnaJ</fullName>
    </recommendedName>
</protein>
<comment type="function">
    <text evidence="11 14">Participates actively in the response to hyperosmotic and heat shock by preventing the aggregation of stress-denatured proteins and by disaggregating proteins, also in an autonomous, DnaK-independent fashion. Unfolded proteins bind initially to DnaJ; upon interaction with the DnaJ-bound protein, DnaK hydrolyzes its bound ATP, resulting in the formation of a stable complex. GrpE releases ADP from DnaK; ATP binding to DnaK triggers the release of the substrate protein, thus completing the reaction cycle. Several rounds of ATP-dependent interactions between DnaJ, DnaK and GrpE are required for fully efficient folding. Also involved, together with DnaK and GrpE, in the DNA replication of plasmids through activation of initiation proteins.</text>
</comment>
<feature type="binding site" evidence="14">
    <location>
        <position position="203"/>
    </location>
    <ligand>
        <name>Zn(2+)</name>
        <dbReference type="ChEBI" id="CHEBI:29105"/>
        <label>2</label>
    </ligand>
</feature>
<dbReference type="NCBIfam" id="NF008035">
    <property type="entry name" value="PRK10767.1"/>
    <property type="match status" value="1"/>
</dbReference>
<dbReference type="GO" id="GO:0005524">
    <property type="term" value="F:ATP binding"/>
    <property type="evidence" value="ECO:0007669"/>
    <property type="project" value="InterPro"/>
</dbReference>
<dbReference type="Proteomes" id="UP000006437">
    <property type="component" value="Unassembled WGS sequence"/>
</dbReference>
<evidence type="ECO:0000256" key="7">
    <source>
        <dbReference type="ARBA" id="ARBA00022771"/>
    </source>
</evidence>
<evidence type="ECO:0000256" key="15">
    <source>
        <dbReference type="PROSITE-ProRule" id="PRU00546"/>
    </source>
</evidence>
<gene>
    <name evidence="14" type="primary">dnaJ</name>
    <name evidence="18" type="ORF">HMPREF9629_01392</name>
</gene>
<evidence type="ECO:0000256" key="2">
    <source>
        <dbReference type="ARBA" id="ARBA00011738"/>
    </source>
</evidence>
<evidence type="ECO:0000256" key="5">
    <source>
        <dbReference type="ARBA" id="ARBA00022723"/>
    </source>
</evidence>
<keyword evidence="9 14" id="KW-0346">Stress response</keyword>
<feature type="binding site" evidence="14">
    <location>
        <position position="174"/>
    </location>
    <ligand>
        <name>Zn(2+)</name>
        <dbReference type="ChEBI" id="CHEBI:29105"/>
        <label>2</label>
    </ligand>
</feature>
<dbReference type="Gene3D" id="1.10.287.110">
    <property type="entry name" value="DnaJ domain"/>
    <property type="match status" value="1"/>
</dbReference>
<dbReference type="AlphaFoldDB" id="G9WYZ1"/>
<evidence type="ECO:0000256" key="13">
    <source>
        <dbReference type="ARBA" id="ARBA00067609"/>
    </source>
</evidence>
<feature type="binding site" evidence="14">
    <location>
        <position position="217"/>
    </location>
    <ligand>
        <name>Zn(2+)</name>
        <dbReference type="ChEBI" id="CHEBI:29105"/>
        <label>1</label>
    </ligand>
</feature>
<dbReference type="Pfam" id="PF00684">
    <property type="entry name" value="DnaJ_CXXCXGXG"/>
    <property type="match status" value="1"/>
</dbReference>
<evidence type="ECO:0000256" key="11">
    <source>
        <dbReference type="ARBA" id="ARBA00053423"/>
    </source>
</evidence>
<dbReference type="SUPFAM" id="SSF46565">
    <property type="entry name" value="Chaperone J-domain"/>
    <property type="match status" value="1"/>
</dbReference>
<comment type="subunit">
    <text evidence="2 14">Homodimer.</text>
</comment>
<dbReference type="HOGENOM" id="CLU_017633_0_7_9"/>
<evidence type="ECO:0000256" key="12">
    <source>
        <dbReference type="ARBA" id="ARBA00061004"/>
    </source>
</evidence>
<keyword evidence="3 14" id="KW-0963">Cytoplasm</keyword>
<feature type="binding site" evidence="14">
    <location>
        <position position="200"/>
    </location>
    <ligand>
        <name>Zn(2+)</name>
        <dbReference type="ChEBI" id="CHEBI:29105"/>
        <label>2</label>
    </ligand>
</feature>
<feature type="binding site" evidence="14">
    <location>
        <position position="214"/>
    </location>
    <ligand>
        <name>Zn(2+)</name>
        <dbReference type="ChEBI" id="CHEBI:29105"/>
        <label>1</label>
    </ligand>
</feature>
<dbReference type="FunFam" id="2.60.260.20:FF:000004">
    <property type="entry name" value="Molecular chaperone DnaJ"/>
    <property type="match status" value="1"/>
</dbReference>
<sequence>MAGKKDFYELLGVNKDATDQEIKKAYRKLAMKYHPDKNQGDKDAEEKFKEINEAYEVLSDKEKRANYDRFGPDAYNSAGGFGGGGFSSASFDFDDIFDMFSGFGGGGGFGGFSSRSSRNTAKMPRKGQDVRIKLSITFEEAAFGIKKEVEIPIEDSCQFCKGTGAKNGTSKEKCKTCNGEGVITKTVRTPLGSMMNQSVCTDCNGTGERIIEKCDHCSGTGRIKGKKKISIEIPGGIDDQNILRVSGQGQAGYNGGPRGDLQVVVTVKPHQIFKRDGYDVRLDMPITFVQAALGDEVEVPTLDGKVKYKIPEGTQSGTTFRLKGKGINVLHSKSRGDQLITVIVEVPKSLSEKQKEALREYAKITGNEVNEQSKNFLDKLRDFFKD</sequence>
<evidence type="ECO:0000259" key="17">
    <source>
        <dbReference type="PROSITE" id="PS51188"/>
    </source>
</evidence>
<dbReference type="GO" id="GO:0005737">
    <property type="term" value="C:cytoplasm"/>
    <property type="evidence" value="ECO:0007669"/>
    <property type="project" value="UniProtKB-SubCell"/>
</dbReference>
<evidence type="ECO:0000256" key="4">
    <source>
        <dbReference type="ARBA" id="ARBA00022705"/>
    </source>
</evidence>
<dbReference type="CDD" id="cd10747">
    <property type="entry name" value="DnaJ_C"/>
    <property type="match status" value="1"/>
</dbReference>
<feature type="repeat" description="CXXCXGXG motif" evidence="14">
    <location>
        <begin position="174"/>
        <end position="181"/>
    </location>
</feature>
<comment type="subcellular location">
    <subcellularLocation>
        <location evidence="1 14">Cytoplasm</location>
    </subcellularLocation>
</comment>
<dbReference type="Pfam" id="PF00226">
    <property type="entry name" value="DnaJ"/>
    <property type="match status" value="1"/>
</dbReference>
<dbReference type="EMBL" id="AFZE01000005">
    <property type="protein sequence ID" value="EHL16136.1"/>
    <property type="molecule type" value="Genomic_DNA"/>
</dbReference>
<dbReference type="InterPro" id="IPR036869">
    <property type="entry name" value="J_dom_sf"/>
</dbReference>
<dbReference type="PANTHER" id="PTHR43096:SF48">
    <property type="entry name" value="CHAPERONE PROTEIN DNAJ"/>
    <property type="match status" value="1"/>
</dbReference>
<dbReference type="HAMAP" id="MF_01152">
    <property type="entry name" value="DnaJ"/>
    <property type="match status" value="1"/>
</dbReference>
<dbReference type="PROSITE" id="PS50076">
    <property type="entry name" value="DNAJ_2"/>
    <property type="match status" value="1"/>
</dbReference>
<keyword evidence="6 14" id="KW-0677">Repeat</keyword>
<accession>G9WYZ1</accession>
<dbReference type="RefSeq" id="WP_009525622.1">
    <property type="nucleotide sequence ID" value="NZ_JH414554.1"/>
</dbReference>
<dbReference type="SMART" id="SM00271">
    <property type="entry name" value="DnaJ"/>
    <property type="match status" value="1"/>
</dbReference>
<evidence type="ECO:0000259" key="16">
    <source>
        <dbReference type="PROSITE" id="PS50076"/>
    </source>
</evidence>
<proteinExistence type="inferred from homology"/>
<dbReference type="NCBIfam" id="TIGR02349">
    <property type="entry name" value="DnaJ_bact"/>
    <property type="match status" value="1"/>
</dbReference>
<dbReference type="CDD" id="cd06257">
    <property type="entry name" value="DnaJ"/>
    <property type="match status" value="1"/>
</dbReference>
<keyword evidence="8 14" id="KW-0862">Zinc</keyword>
<evidence type="ECO:0000256" key="3">
    <source>
        <dbReference type="ARBA" id="ARBA00022490"/>
    </source>
</evidence>
<feature type="binding site" evidence="14">
    <location>
        <position position="160"/>
    </location>
    <ligand>
        <name>Zn(2+)</name>
        <dbReference type="ChEBI" id="CHEBI:29105"/>
        <label>1</label>
    </ligand>
</feature>
<dbReference type="CDD" id="cd10719">
    <property type="entry name" value="DnaJ_zf"/>
    <property type="match status" value="1"/>
</dbReference>
<comment type="cofactor">
    <cofactor evidence="14">
        <name>Zn(2+)</name>
        <dbReference type="ChEBI" id="CHEBI:29105"/>
    </cofactor>
    <text evidence="14">Binds 2 Zn(2+) ions per monomer.</text>
</comment>
<feature type="repeat" description="CXXCXGXG motif" evidence="14">
    <location>
        <begin position="214"/>
        <end position="221"/>
    </location>
</feature>
<dbReference type="FunFam" id="1.10.287.110:FF:000034">
    <property type="entry name" value="Chaperone protein DnaJ"/>
    <property type="match status" value="1"/>
</dbReference>
<dbReference type="PATRIC" id="fig|796937.3.peg.588"/>
<dbReference type="InterPro" id="IPR008971">
    <property type="entry name" value="HSP40/DnaJ_pept-bd"/>
</dbReference>
<feature type="domain" description="J" evidence="16">
    <location>
        <begin position="6"/>
        <end position="71"/>
    </location>
</feature>
<dbReference type="FunFam" id="2.10.230.10:FF:000002">
    <property type="entry name" value="Molecular chaperone DnaJ"/>
    <property type="match status" value="1"/>
</dbReference>
<evidence type="ECO:0000313" key="19">
    <source>
        <dbReference type="Proteomes" id="UP000006437"/>
    </source>
</evidence>
<dbReference type="PANTHER" id="PTHR43096">
    <property type="entry name" value="DNAJ HOMOLOG 1, MITOCHONDRIAL-RELATED"/>
    <property type="match status" value="1"/>
</dbReference>
<evidence type="ECO:0000313" key="18">
    <source>
        <dbReference type="EMBL" id="EHL16136.1"/>
    </source>
</evidence>
<keyword evidence="10 14" id="KW-0143">Chaperone</keyword>
<comment type="domain">
    <text evidence="14">The J domain is necessary and sufficient to stimulate DnaK ATPase activity. Zinc center 1 plays an important role in the autonomous, DnaK-independent chaperone activity of DnaJ. Zinc center 2 is essential for interaction with DnaK and for DnaJ activity.</text>
</comment>
<dbReference type="SUPFAM" id="SSF49493">
    <property type="entry name" value="HSP40/DnaJ peptide-binding domain"/>
    <property type="match status" value="2"/>
</dbReference>
<dbReference type="GO" id="GO:0042026">
    <property type="term" value="P:protein refolding"/>
    <property type="evidence" value="ECO:0007669"/>
    <property type="project" value="TreeGrafter"/>
</dbReference>
<dbReference type="InterPro" id="IPR012724">
    <property type="entry name" value="DnaJ"/>
</dbReference>
<name>G9WYZ1_9FIRM</name>
<evidence type="ECO:0000256" key="1">
    <source>
        <dbReference type="ARBA" id="ARBA00004496"/>
    </source>
</evidence>
<keyword evidence="5 14" id="KW-0479">Metal-binding</keyword>
<dbReference type="InterPro" id="IPR036410">
    <property type="entry name" value="HSP_DnaJ_Cys-rich_dom_sf"/>
</dbReference>
<dbReference type="PRINTS" id="PR00625">
    <property type="entry name" value="JDOMAIN"/>
</dbReference>
<keyword evidence="7 14" id="KW-0863">Zinc-finger</keyword>
<feature type="repeat" description="CXXCXGXG motif" evidence="14">
    <location>
        <begin position="200"/>
        <end position="207"/>
    </location>
</feature>
<feature type="repeat" description="CXXCXGXG motif" evidence="14">
    <location>
        <begin position="157"/>
        <end position="164"/>
    </location>
</feature>
<dbReference type="InterPro" id="IPR001623">
    <property type="entry name" value="DnaJ_domain"/>
</dbReference>